<dbReference type="SUPFAM" id="SSF52210">
    <property type="entry name" value="Succinyl-CoA synthetase domains"/>
    <property type="match status" value="1"/>
</dbReference>
<dbReference type="SUPFAM" id="SSF56059">
    <property type="entry name" value="Glutathione synthetase ATP-binding domain-like"/>
    <property type="match status" value="1"/>
</dbReference>
<dbReference type="Pfam" id="PF08442">
    <property type="entry name" value="ATP-grasp_2"/>
    <property type="match status" value="1"/>
</dbReference>
<comment type="catalytic activity">
    <reaction evidence="9">
        <text>GTP + succinate + CoA = succinyl-CoA + GDP + phosphate</text>
        <dbReference type="Rhea" id="RHEA:22120"/>
        <dbReference type="ChEBI" id="CHEBI:30031"/>
        <dbReference type="ChEBI" id="CHEBI:37565"/>
        <dbReference type="ChEBI" id="CHEBI:43474"/>
        <dbReference type="ChEBI" id="CHEBI:57287"/>
        <dbReference type="ChEBI" id="CHEBI:57292"/>
        <dbReference type="ChEBI" id="CHEBI:58189"/>
    </reaction>
    <physiologicalReaction direction="right-to-left" evidence="9">
        <dbReference type="Rhea" id="RHEA:22122"/>
    </physiologicalReaction>
</comment>
<comment type="subunit">
    <text evidence="10">Heterotetramer of two alpha and two beta subunits.</text>
</comment>
<dbReference type="InterPro" id="IPR005809">
    <property type="entry name" value="Succ_CoA_ligase-like_bsu"/>
</dbReference>
<feature type="binding site" evidence="10">
    <location>
        <begin position="53"/>
        <end position="55"/>
    </location>
    <ligand>
        <name>ATP</name>
        <dbReference type="ChEBI" id="CHEBI:30616"/>
    </ligand>
</feature>
<evidence type="ECO:0000259" key="11">
    <source>
        <dbReference type="PROSITE" id="PS50975"/>
    </source>
</evidence>
<sequence>MNLHEYQAKQLLADFGAPIQRGGPAHSANEAGERAKAIGGESWMVKAQVHAGGRGKAGGIKMAKSKDEVEELAKSFIGTRLVTKQTTAAGQPINTVLIAETIDIDRELYLSMLVDRGKGRIAIIASAAGGMDIEEVAAKEPEKIATVFVNPSAGLQAYEIRRIGFVLGLNADQRKQLGKMLHGFYRLFLEKDLSLIEINPLVVTPSGDLVCLDAKLTADDNGLFRHQDMEDLNDTSQQDDRETRAKSWDLSYIPLDGNVGCMVNGAGLAMATMDIIKISGGEPANFLDVGGTATKERVAEAFKIILSDANVKALLVNIFGGIVRCDVIAEGIIAAVKEVHVGVPIVVRLEGTNVERGRELLDASGLSVITAGTLSDAAEKVVAAIK</sequence>
<evidence type="ECO:0000256" key="9">
    <source>
        <dbReference type="ARBA" id="ARBA00052891"/>
    </source>
</evidence>
<comment type="cofactor">
    <cofactor evidence="10">
        <name>Mg(2+)</name>
        <dbReference type="ChEBI" id="CHEBI:18420"/>
    </cofactor>
    <text evidence="10">Binds 1 Mg(2+) ion per subunit.</text>
</comment>
<protein>
    <recommendedName>
        <fullName evidence="10">Succinate--CoA ligase [ADP-forming] subunit beta</fullName>
        <ecNumber evidence="10">6.2.1.5</ecNumber>
    </recommendedName>
    <alternativeName>
        <fullName evidence="10">Succinyl-CoA synthetase subunit beta</fullName>
        <shortName evidence="10">SCS-beta</shortName>
    </alternativeName>
</protein>
<evidence type="ECO:0000256" key="3">
    <source>
        <dbReference type="ARBA" id="ARBA00022598"/>
    </source>
</evidence>
<dbReference type="PROSITE" id="PS50975">
    <property type="entry name" value="ATP_GRASP"/>
    <property type="match status" value="1"/>
</dbReference>
<dbReference type="NCBIfam" id="TIGR01016">
    <property type="entry name" value="sucCoAbeta"/>
    <property type="match status" value="1"/>
</dbReference>
<comment type="caution">
    <text evidence="10">Lacks conserved residue(s) required for the propagation of feature annotation.</text>
</comment>
<dbReference type="InterPro" id="IPR016102">
    <property type="entry name" value="Succinyl-CoA_synth-like"/>
</dbReference>
<dbReference type="Gene3D" id="3.40.50.261">
    <property type="entry name" value="Succinyl-CoA synthetase domains"/>
    <property type="match status" value="1"/>
</dbReference>
<dbReference type="GO" id="GO:0042709">
    <property type="term" value="C:succinate-CoA ligase complex"/>
    <property type="evidence" value="ECO:0007669"/>
    <property type="project" value="UniProtKB-ARBA"/>
</dbReference>
<dbReference type="GO" id="GO:0006099">
    <property type="term" value="P:tricarboxylic acid cycle"/>
    <property type="evidence" value="ECO:0007669"/>
    <property type="project" value="UniProtKB-UniRule"/>
</dbReference>
<comment type="similarity">
    <text evidence="1 10">Belongs to the succinate/malate CoA ligase beta subunit family.</text>
</comment>
<dbReference type="FunFam" id="3.40.50.261:FF:000001">
    <property type="entry name" value="Succinate--CoA ligase [ADP-forming] subunit beta"/>
    <property type="match status" value="1"/>
</dbReference>
<feature type="binding site" evidence="10">
    <location>
        <position position="199"/>
    </location>
    <ligand>
        <name>Mg(2+)</name>
        <dbReference type="ChEBI" id="CHEBI:18420"/>
    </ligand>
</feature>
<evidence type="ECO:0000256" key="8">
    <source>
        <dbReference type="ARBA" id="ARBA00050563"/>
    </source>
</evidence>
<dbReference type="GO" id="GO:0004775">
    <property type="term" value="F:succinate-CoA ligase (ADP-forming) activity"/>
    <property type="evidence" value="ECO:0007669"/>
    <property type="project" value="UniProtKB-UniRule"/>
</dbReference>
<feature type="binding site" evidence="10">
    <location>
        <position position="264"/>
    </location>
    <ligand>
        <name>substrate</name>
        <note>ligand shared with subunit alpha</note>
    </ligand>
</feature>
<dbReference type="InterPro" id="IPR013815">
    <property type="entry name" value="ATP_grasp_subdomain_1"/>
</dbReference>
<dbReference type="EMBL" id="CAADFJ010000011">
    <property type="protein sequence ID" value="VFJ97129.1"/>
    <property type="molecule type" value="Genomic_DNA"/>
</dbReference>
<dbReference type="InterPro" id="IPR011761">
    <property type="entry name" value="ATP-grasp"/>
</dbReference>
<feature type="binding site" evidence="10">
    <location>
        <position position="46"/>
    </location>
    <ligand>
        <name>ATP</name>
        <dbReference type="ChEBI" id="CHEBI:30616"/>
    </ligand>
</feature>
<dbReference type="EC" id="6.2.1.5" evidence="10"/>
<keyword evidence="2 10" id="KW-0816">Tricarboxylic acid cycle</keyword>
<keyword evidence="6 10" id="KW-0067">ATP-binding</keyword>
<dbReference type="InterPro" id="IPR005811">
    <property type="entry name" value="SUCC_ACL_C"/>
</dbReference>
<evidence type="ECO:0000256" key="7">
    <source>
        <dbReference type="ARBA" id="ARBA00022842"/>
    </source>
</evidence>
<dbReference type="GO" id="GO:0006104">
    <property type="term" value="P:succinyl-CoA metabolic process"/>
    <property type="evidence" value="ECO:0007669"/>
    <property type="project" value="TreeGrafter"/>
</dbReference>
<reference evidence="13" key="1">
    <citation type="submission" date="2019-02" db="EMBL/GenBank/DDBJ databases">
        <authorList>
            <person name="Gruber-Vodicka R. H."/>
            <person name="Seah K. B. B."/>
        </authorList>
    </citation>
    <scope>NUCLEOTIDE SEQUENCE</scope>
    <source>
        <strain evidence="14">BECK_SA2B12</strain>
        <strain evidence="12">BECK_SA2B15</strain>
        <strain evidence="13">BECK_SA2B20</strain>
    </source>
</reference>
<comment type="function">
    <text evidence="10">Succinyl-CoA synthetase functions in the citric acid cycle (TCA), coupling the hydrolysis of succinyl-CoA to the synthesis of either ATP or GTP and thus represents the only step of substrate-level phosphorylation in the TCA. The beta subunit provides nucleotide specificity of the enzyme and binds the substrate succinate, while the binding sites for coenzyme A and phosphate are found in the alpha subunit.</text>
</comment>
<evidence type="ECO:0000256" key="10">
    <source>
        <dbReference type="HAMAP-Rule" id="MF_00558"/>
    </source>
</evidence>
<dbReference type="InterPro" id="IPR013650">
    <property type="entry name" value="ATP-grasp_succ-CoA_synth-type"/>
</dbReference>
<dbReference type="Gene3D" id="3.30.470.20">
    <property type="entry name" value="ATP-grasp fold, B domain"/>
    <property type="match status" value="1"/>
</dbReference>
<dbReference type="Gene3D" id="3.30.1490.20">
    <property type="entry name" value="ATP-grasp fold, A domain"/>
    <property type="match status" value="1"/>
</dbReference>
<dbReference type="GO" id="GO:0005829">
    <property type="term" value="C:cytosol"/>
    <property type="evidence" value="ECO:0007669"/>
    <property type="project" value="TreeGrafter"/>
</dbReference>
<evidence type="ECO:0000313" key="12">
    <source>
        <dbReference type="EMBL" id="VFJ88907.1"/>
    </source>
</evidence>
<dbReference type="InterPro" id="IPR017866">
    <property type="entry name" value="Succ-CoA_synthase_bsu_CS"/>
</dbReference>
<evidence type="ECO:0000256" key="2">
    <source>
        <dbReference type="ARBA" id="ARBA00022532"/>
    </source>
</evidence>
<accession>A0A450UC32</accession>
<dbReference type="GO" id="GO:0005524">
    <property type="term" value="F:ATP binding"/>
    <property type="evidence" value="ECO:0007669"/>
    <property type="project" value="UniProtKB-UniRule"/>
</dbReference>
<feature type="binding site" evidence="10">
    <location>
        <position position="102"/>
    </location>
    <ligand>
        <name>ATP</name>
        <dbReference type="ChEBI" id="CHEBI:30616"/>
    </ligand>
</feature>
<dbReference type="AlphaFoldDB" id="A0A450UC32"/>
<keyword evidence="3 10" id="KW-0436">Ligase</keyword>
<dbReference type="UniPathway" id="UPA00223">
    <property type="reaction ID" value="UER00999"/>
</dbReference>
<organism evidence="13">
    <name type="scientific">Candidatus Kentrum eta</name>
    <dbReference type="NCBI Taxonomy" id="2126337"/>
    <lineage>
        <taxon>Bacteria</taxon>
        <taxon>Pseudomonadati</taxon>
        <taxon>Pseudomonadota</taxon>
        <taxon>Gammaproteobacteria</taxon>
        <taxon>Candidatus Kentrum</taxon>
    </lineage>
</organism>
<dbReference type="FunFam" id="3.30.1490.20:FF:000002">
    <property type="entry name" value="Succinate--CoA ligase [ADP-forming] subunit beta"/>
    <property type="match status" value="1"/>
</dbReference>
<comment type="catalytic activity">
    <reaction evidence="8">
        <text>succinate + ATP + CoA = succinyl-CoA + ADP + phosphate</text>
        <dbReference type="Rhea" id="RHEA:17661"/>
        <dbReference type="ChEBI" id="CHEBI:30031"/>
        <dbReference type="ChEBI" id="CHEBI:30616"/>
        <dbReference type="ChEBI" id="CHEBI:43474"/>
        <dbReference type="ChEBI" id="CHEBI:57287"/>
        <dbReference type="ChEBI" id="CHEBI:57292"/>
        <dbReference type="ChEBI" id="CHEBI:456216"/>
        <dbReference type="EC" id="6.2.1.5"/>
    </reaction>
    <physiologicalReaction direction="right-to-left" evidence="8">
        <dbReference type="Rhea" id="RHEA:17663"/>
    </physiologicalReaction>
</comment>
<dbReference type="Pfam" id="PF00549">
    <property type="entry name" value="Ligase_CoA"/>
    <property type="match status" value="1"/>
</dbReference>
<evidence type="ECO:0000313" key="13">
    <source>
        <dbReference type="EMBL" id="VFJ89812.1"/>
    </source>
</evidence>
<dbReference type="PANTHER" id="PTHR11815">
    <property type="entry name" value="SUCCINYL-COA SYNTHETASE BETA CHAIN"/>
    <property type="match status" value="1"/>
</dbReference>
<dbReference type="PROSITE" id="PS01217">
    <property type="entry name" value="SUCCINYL_COA_LIG_3"/>
    <property type="match status" value="1"/>
</dbReference>
<keyword evidence="4 10" id="KW-0479">Metal-binding</keyword>
<evidence type="ECO:0000313" key="14">
    <source>
        <dbReference type="EMBL" id="VFJ97129.1"/>
    </source>
</evidence>
<dbReference type="EMBL" id="CAADFI010000006">
    <property type="protein sequence ID" value="VFJ89812.1"/>
    <property type="molecule type" value="Genomic_DNA"/>
</dbReference>
<keyword evidence="7 10" id="KW-0460">Magnesium</keyword>
<dbReference type="PANTHER" id="PTHR11815:SF10">
    <property type="entry name" value="SUCCINATE--COA LIGASE [GDP-FORMING] SUBUNIT BETA, MITOCHONDRIAL"/>
    <property type="match status" value="1"/>
</dbReference>
<dbReference type="EMBL" id="CAADFG010000012">
    <property type="protein sequence ID" value="VFJ88907.1"/>
    <property type="molecule type" value="Genomic_DNA"/>
</dbReference>
<evidence type="ECO:0000256" key="1">
    <source>
        <dbReference type="ARBA" id="ARBA00009182"/>
    </source>
</evidence>
<dbReference type="HAMAP" id="MF_00558">
    <property type="entry name" value="Succ_CoA_beta"/>
    <property type="match status" value="1"/>
</dbReference>
<keyword evidence="5 10" id="KW-0547">Nucleotide-binding</keyword>
<dbReference type="FunFam" id="3.30.470.20:FF:000002">
    <property type="entry name" value="Succinate--CoA ligase [ADP-forming] subunit beta"/>
    <property type="match status" value="1"/>
</dbReference>
<dbReference type="PIRSF" id="PIRSF001554">
    <property type="entry name" value="SucCS_beta"/>
    <property type="match status" value="1"/>
</dbReference>
<evidence type="ECO:0000256" key="6">
    <source>
        <dbReference type="ARBA" id="ARBA00022840"/>
    </source>
</evidence>
<feature type="binding site" evidence="10">
    <location>
        <position position="213"/>
    </location>
    <ligand>
        <name>Mg(2+)</name>
        <dbReference type="ChEBI" id="CHEBI:18420"/>
    </ligand>
</feature>
<dbReference type="GO" id="GO:0000287">
    <property type="term" value="F:magnesium ion binding"/>
    <property type="evidence" value="ECO:0007669"/>
    <property type="project" value="UniProtKB-UniRule"/>
</dbReference>
<feature type="binding site" evidence="10">
    <location>
        <begin position="321"/>
        <end position="323"/>
    </location>
    <ligand>
        <name>substrate</name>
        <note>ligand shared with subunit alpha</note>
    </ligand>
</feature>
<evidence type="ECO:0000256" key="4">
    <source>
        <dbReference type="ARBA" id="ARBA00022723"/>
    </source>
</evidence>
<proteinExistence type="inferred from homology"/>
<feature type="domain" description="ATP-grasp" evidence="11">
    <location>
        <begin position="9"/>
        <end position="230"/>
    </location>
</feature>
<name>A0A450UC32_9GAMM</name>
<comment type="pathway">
    <text evidence="10">Carbohydrate metabolism; tricarboxylic acid cycle; succinate from succinyl-CoA (ligase route): step 1/1.</text>
</comment>
<gene>
    <name evidence="10" type="primary">sucC</name>
    <name evidence="12" type="ORF">BECKH772A_GA0070896_100122</name>
    <name evidence="13" type="ORF">BECKH772B_GA0070898_1000656</name>
    <name evidence="14" type="ORF">BECKH772C_GA0070978_100112</name>
</gene>
<dbReference type="NCBIfam" id="NF001913">
    <property type="entry name" value="PRK00696.1"/>
    <property type="match status" value="1"/>
</dbReference>
<feature type="binding site" evidence="10">
    <location>
        <position position="107"/>
    </location>
    <ligand>
        <name>ATP</name>
        <dbReference type="ChEBI" id="CHEBI:30616"/>
    </ligand>
</feature>
<evidence type="ECO:0000256" key="5">
    <source>
        <dbReference type="ARBA" id="ARBA00022741"/>
    </source>
</evidence>